<sequence length="75" mass="8707">MDFANPREHMPPHKDRSAKDQEAIRITVAEINEAREERKHRETKTENQEPITDPFAKPHDPCGNELSRNTTAIRC</sequence>
<dbReference type="AlphaFoldDB" id="A0A8H5FD56"/>
<protein>
    <submittedName>
        <fullName evidence="2">Uncharacterized protein</fullName>
    </submittedName>
</protein>
<evidence type="ECO:0000256" key="1">
    <source>
        <dbReference type="SAM" id="MobiDB-lite"/>
    </source>
</evidence>
<comment type="caution">
    <text evidence="2">The sequence shown here is derived from an EMBL/GenBank/DDBJ whole genome shotgun (WGS) entry which is preliminary data.</text>
</comment>
<accession>A0A8H5FD56</accession>
<keyword evidence="3" id="KW-1185">Reference proteome</keyword>
<feature type="region of interest" description="Disordered" evidence="1">
    <location>
        <begin position="1"/>
        <end position="75"/>
    </location>
</feature>
<proteinExistence type="predicted"/>
<dbReference type="EMBL" id="JAACJK010000110">
    <property type="protein sequence ID" value="KAF5332710.1"/>
    <property type="molecule type" value="Genomic_DNA"/>
</dbReference>
<name>A0A8H5FD56_9AGAR</name>
<feature type="compositionally biased region" description="Basic and acidic residues" evidence="1">
    <location>
        <begin position="1"/>
        <end position="23"/>
    </location>
</feature>
<organism evidence="2 3">
    <name type="scientific">Ephemerocybe angulata</name>
    <dbReference type="NCBI Taxonomy" id="980116"/>
    <lineage>
        <taxon>Eukaryota</taxon>
        <taxon>Fungi</taxon>
        <taxon>Dikarya</taxon>
        <taxon>Basidiomycota</taxon>
        <taxon>Agaricomycotina</taxon>
        <taxon>Agaricomycetes</taxon>
        <taxon>Agaricomycetidae</taxon>
        <taxon>Agaricales</taxon>
        <taxon>Agaricineae</taxon>
        <taxon>Psathyrellaceae</taxon>
        <taxon>Ephemerocybe</taxon>
    </lineage>
</organism>
<reference evidence="2 3" key="1">
    <citation type="journal article" date="2020" name="ISME J.">
        <title>Uncovering the hidden diversity of litter-decomposition mechanisms in mushroom-forming fungi.</title>
        <authorList>
            <person name="Floudas D."/>
            <person name="Bentzer J."/>
            <person name="Ahren D."/>
            <person name="Johansson T."/>
            <person name="Persson P."/>
            <person name="Tunlid A."/>
        </authorList>
    </citation>
    <scope>NUCLEOTIDE SEQUENCE [LARGE SCALE GENOMIC DNA]</scope>
    <source>
        <strain evidence="2 3">CBS 175.51</strain>
    </source>
</reference>
<dbReference type="Proteomes" id="UP000541558">
    <property type="component" value="Unassembled WGS sequence"/>
</dbReference>
<evidence type="ECO:0000313" key="3">
    <source>
        <dbReference type="Proteomes" id="UP000541558"/>
    </source>
</evidence>
<gene>
    <name evidence="2" type="ORF">D9611_005237</name>
</gene>
<feature type="compositionally biased region" description="Basic and acidic residues" evidence="1">
    <location>
        <begin position="32"/>
        <end position="47"/>
    </location>
</feature>
<feature type="compositionally biased region" description="Polar residues" evidence="1">
    <location>
        <begin position="66"/>
        <end position="75"/>
    </location>
</feature>
<evidence type="ECO:0000313" key="2">
    <source>
        <dbReference type="EMBL" id="KAF5332710.1"/>
    </source>
</evidence>